<organism evidence="1 2">
    <name type="scientific">Pseudomonas ogarae (strain DSM 112162 / CECT 30235 / F113)</name>
    <dbReference type="NCBI Taxonomy" id="1114970"/>
    <lineage>
        <taxon>Bacteria</taxon>
        <taxon>Pseudomonadati</taxon>
        <taxon>Pseudomonadota</taxon>
        <taxon>Gammaproteobacteria</taxon>
        <taxon>Pseudomonadales</taxon>
        <taxon>Pseudomonadaceae</taxon>
        <taxon>Pseudomonas</taxon>
    </lineage>
</organism>
<gene>
    <name evidence="1" type="ORF">C1C98_21560</name>
</gene>
<name>A0ABN5G994_PSEO1</name>
<protein>
    <submittedName>
        <fullName evidence="1">Uncharacterized protein</fullName>
    </submittedName>
</protein>
<reference evidence="1 2" key="1">
    <citation type="submission" date="2018-01" db="EMBL/GenBank/DDBJ databases">
        <title>Tropical forage species Digitaria eriantha prevents oxidative stress under low temperature conditions by the incorporation of polyhydroxybutyrate-producing endophytic bacteria.</title>
        <authorList>
            <person name="Stritzler M."/>
            <person name="Ayub N."/>
        </authorList>
    </citation>
    <scope>NUCLEOTIDE SEQUENCE [LARGE SCALE GENOMIC DNA]</scope>
    <source>
        <strain evidence="1 2">FR1</strain>
    </source>
</reference>
<evidence type="ECO:0000313" key="2">
    <source>
        <dbReference type="Proteomes" id="UP000235315"/>
    </source>
</evidence>
<dbReference type="EMBL" id="CP025738">
    <property type="protein sequence ID" value="AUO47859.1"/>
    <property type="molecule type" value="Genomic_DNA"/>
</dbReference>
<keyword evidence="2" id="KW-1185">Reference proteome</keyword>
<sequence>MKVFKHLLPQGDRGWASILRTSECLGGSELLAKASVDSTLMQAGLPLSRASSLPQGIGVEAGSVNIREPVWE</sequence>
<accession>A0ABN5G994</accession>
<proteinExistence type="predicted"/>
<evidence type="ECO:0000313" key="1">
    <source>
        <dbReference type="EMBL" id="AUO47859.1"/>
    </source>
</evidence>
<dbReference type="Proteomes" id="UP000235315">
    <property type="component" value="Chromosome"/>
</dbReference>